<dbReference type="Gene3D" id="1.10.20.10">
    <property type="entry name" value="Histone, subunit A"/>
    <property type="match status" value="1"/>
</dbReference>
<protein>
    <recommendedName>
        <fullName evidence="3">Transcription initiation factor TFIID subunit 8</fullName>
    </recommendedName>
</protein>
<evidence type="ECO:0000256" key="6">
    <source>
        <dbReference type="ARBA" id="ARBA00023242"/>
    </source>
</evidence>
<dbReference type="Proteomes" id="UP000289738">
    <property type="component" value="Chromosome B04"/>
</dbReference>
<name>A0A444ZDZ0_ARAHY</name>
<dbReference type="GO" id="GO:0046982">
    <property type="term" value="F:protein heterodimerization activity"/>
    <property type="evidence" value="ECO:0007669"/>
    <property type="project" value="InterPro"/>
</dbReference>
<evidence type="ECO:0000256" key="7">
    <source>
        <dbReference type="SAM" id="MobiDB-lite"/>
    </source>
</evidence>
<dbReference type="EMBL" id="SDMP01000014">
    <property type="protein sequence ID" value="RYR12399.1"/>
    <property type="molecule type" value="Genomic_DNA"/>
</dbReference>
<comment type="caution">
    <text evidence="9">The sequence shown here is derived from an EMBL/GenBank/DDBJ whole genome shotgun (WGS) entry which is preliminary data.</text>
</comment>
<dbReference type="Gramene" id="arahy.Tifrunner.gnm2.ann2.Ah14g104400.1">
    <property type="protein sequence ID" value="arahy.Tifrunner.gnm2.ann2.Ah14g104400.1-CDS"/>
    <property type="gene ID" value="arahy.Tifrunner.gnm2.ann2.Ah14g104400"/>
</dbReference>
<evidence type="ECO:0000259" key="8">
    <source>
        <dbReference type="SMART" id="SM00576"/>
    </source>
</evidence>
<dbReference type="SMART" id="SM00576">
    <property type="entry name" value="BTP"/>
    <property type="match status" value="1"/>
</dbReference>
<comment type="similarity">
    <text evidence="2">Belongs to the TAF8 family.</text>
</comment>
<evidence type="ECO:0000313" key="10">
    <source>
        <dbReference type="Proteomes" id="UP000289738"/>
    </source>
</evidence>
<dbReference type="CDD" id="cd00076">
    <property type="entry name" value="HFD_SF"/>
    <property type="match status" value="1"/>
</dbReference>
<accession>A0A444ZDZ0</accession>
<comment type="subcellular location">
    <subcellularLocation>
        <location evidence="1">Nucleus</location>
    </subcellularLocation>
</comment>
<dbReference type="SMR" id="A0A444ZDZ0"/>
<dbReference type="InterPro" id="IPR037818">
    <property type="entry name" value="TAF8"/>
</dbReference>
<dbReference type="InterPro" id="IPR009072">
    <property type="entry name" value="Histone-fold"/>
</dbReference>
<dbReference type="InterPro" id="IPR019473">
    <property type="entry name" value="TFIID_su8_C"/>
</dbReference>
<proteinExistence type="inferred from homology"/>
<keyword evidence="5" id="KW-0804">Transcription</keyword>
<feature type="domain" description="Bromodomain associated" evidence="8">
    <location>
        <begin position="39"/>
        <end position="115"/>
    </location>
</feature>
<sequence>MEPEPPIQCCNPTLESVKLGNPNRRTIDHGGVGGRASSDEFGRAVSQIAVAQICESAGFNGVKNSAIEALSDVTIRYLIDLGKIAEFYANLAGRSQCSVFDLILGLEDLEQVKGFIGSGQSQCLLGSGTVRDLMRFVNCGDEVPFAQPIPNFPVIRQRKVIPSFLQMGEAPPSKHIPPWLPALPDPHTYIHTPMWDERTCDPREDKVEQARQRRKAERSLLSLQKRLLLCSGSVETRNTTSNVVVPSGGGASLRQGEGEGGDKNPYLKAPVDNKDVSPVPLPGKLSDDVDMIANHVSVLEAFAPAIEMMRSSGVLCEDDGMQGRTVLPAVRPTVYFKFRAGKKLIHESLDMRNQKKDASRTAALAGREDERDDKKRRVELILKQSMENPQELTLL</sequence>
<gene>
    <name evidence="9" type="ORF">Ahy_B04g069944</name>
</gene>
<dbReference type="STRING" id="3818.A0A444ZDZ0"/>
<evidence type="ECO:0000256" key="1">
    <source>
        <dbReference type="ARBA" id="ARBA00004123"/>
    </source>
</evidence>
<feature type="region of interest" description="Disordered" evidence="7">
    <location>
        <begin position="239"/>
        <end position="275"/>
    </location>
</feature>
<evidence type="ECO:0000256" key="3">
    <source>
        <dbReference type="ARBA" id="ARBA00017307"/>
    </source>
</evidence>
<reference evidence="9 10" key="1">
    <citation type="submission" date="2019-01" db="EMBL/GenBank/DDBJ databases">
        <title>Sequencing of cultivated peanut Arachis hypogaea provides insights into genome evolution and oil improvement.</title>
        <authorList>
            <person name="Chen X."/>
        </authorList>
    </citation>
    <scope>NUCLEOTIDE SEQUENCE [LARGE SCALE GENOMIC DNA]</scope>
    <source>
        <strain evidence="10">cv. Fuhuasheng</strain>
        <tissue evidence="9">Leaves</tissue>
    </source>
</reference>
<dbReference type="PANTHER" id="PTHR46338:SF1">
    <property type="entry name" value="TRANSCRIPTION INITIATION FACTOR TFIID SUBUNIT 8"/>
    <property type="match status" value="1"/>
</dbReference>
<dbReference type="Pfam" id="PF07524">
    <property type="entry name" value="Bromo_TP"/>
    <property type="match status" value="1"/>
</dbReference>
<evidence type="ECO:0000256" key="2">
    <source>
        <dbReference type="ARBA" id="ARBA00008767"/>
    </source>
</evidence>
<dbReference type="GO" id="GO:0005669">
    <property type="term" value="C:transcription factor TFIID complex"/>
    <property type="evidence" value="ECO:0007669"/>
    <property type="project" value="InterPro"/>
</dbReference>
<evidence type="ECO:0000256" key="5">
    <source>
        <dbReference type="ARBA" id="ARBA00023163"/>
    </source>
</evidence>
<dbReference type="SUPFAM" id="SSF47113">
    <property type="entry name" value="Histone-fold"/>
    <property type="match status" value="1"/>
</dbReference>
<keyword evidence="6" id="KW-0539">Nucleus</keyword>
<organism evidence="9 10">
    <name type="scientific">Arachis hypogaea</name>
    <name type="common">Peanut</name>
    <dbReference type="NCBI Taxonomy" id="3818"/>
    <lineage>
        <taxon>Eukaryota</taxon>
        <taxon>Viridiplantae</taxon>
        <taxon>Streptophyta</taxon>
        <taxon>Embryophyta</taxon>
        <taxon>Tracheophyta</taxon>
        <taxon>Spermatophyta</taxon>
        <taxon>Magnoliopsida</taxon>
        <taxon>eudicotyledons</taxon>
        <taxon>Gunneridae</taxon>
        <taxon>Pentapetalae</taxon>
        <taxon>rosids</taxon>
        <taxon>fabids</taxon>
        <taxon>Fabales</taxon>
        <taxon>Fabaceae</taxon>
        <taxon>Papilionoideae</taxon>
        <taxon>50 kb inversion clade</taxon>
        <taxon>dalbergioids sensu lato</taxon>
        <taxon>Dalbergieae</taxon>
        <taxon>Pterocarpus clade</taxon>
        <taxon>Arachis</taxon>
    </lineage>
</organism>
<dbReference type="PANTHER" id="PTHR46338">
    <property type="entry name" value="TRANSCRIPTION INITIATION FACTOR TFIID SUBUNIT 8"/>
    <property type="match status" value="1"/>
</dbReference>
<evidence type="ECO:0000313" key="9">
    <source>
        <dbReference type="EMBL" id="RYR12399.1"/>
    </source>
</evidence>
<evidence type="ECO:0000256" key="4">
    <source>
        <dbReference type="ARBA" id="ARBA00023015"/>
    </source>
</evidence>
<keyword evidence="4" id="KW-0805">Transcription regulation</keyword>
<dbReference type="AlphaFoldDB" id="A0A444ZDZ0"/>
<dbReference type="InterPro" id="IPR006565">
    <property type="entry name" value="BTP"/>
</dbReference>
<dbReference type="CDD" id="cd08049">
    <property type="entry name" value="TAF8"/>
    <property type="match status" value="1"/>
</dbReference>
<dbReference type="OrthoDB" id="436852at2759"/>
<keyword evidence="10" id="KW-1185">Reference proteome</keyword>
<dbReference type="Pfam" id="PF10406">
    <property type="entry name" value="TAF8_C"/>
    <property type="match status" value="1"/>
</dbReference>